<protein>
    <recommendedName>
        <fullName evidence="4">DUF2184 domain-containing protein</fullName>
    </recommendedName>
</protein>
<evidence type="ECO:0008006" key="4">
    <source>
        <dbReference type="Google" id="ProtNLM"/>
    </source>
</evidence>
<sequence>MGLLAPARFTVNPSFTSPRALVSQSVRSGFMHLFPNGRPDVKLTEGAKAVYVPIYDIRTLAKGAQTGGNELPSVQINASLISTPVYEQKIRVVYSREDLNAAASWQLSLANAYSLAMRQGHFQLLRDIALFGFNPQSGEGLLNSASGTVSESLPADSQGHTTLDAYDAGEALQAFLRAINGRLNACNLLGVSAQYNAGGPPVRVVILAPQRVLGLMASRVVELTSYQRPGAGSASITQSIIDVMKGSNVEVIFAPDDSLKERGTNNTDAVVLTIPELPDMGAQGAFDTNIFGDEYESQERGCNALFVDRDLPAEITGPIGAEGTDLVSFMSSTAGWSLRGEATAILSVPVSNSNEFSLAGSSSGTPATPAADSSGTTPPKAAS</sequence>
<proteinExistence type="predicted"/>
<feature type="region of interest" description="Disordered" evidence="1">
    <location>
        <begin position="355"/>
        <end position="383"/>
    </location>
</feature>
<comment type="caution">
    <text evidence="2">The sequence shown here is derived from an EMBL/GenBank/DDBJ whole genome shotgun (WGS) entry which is preliminary data.</text>
</comment>
<evidence type="ECO:0000313" key="3">
    <source>
        <dbReference type="Proteomes" id="UP001062901"/>
    </source>
</evidence>
<accession>A0ABQ0NZL5</accession>
<name>A0ABQ0NZL5_9PROT</name>
<keyword evidence="3" id="KW-1185">Reference proteome</keyword>
<dbReference type="Proteomes" id="UP001062901">
    <property type="component" value="Unassembled WGS sequence"/>
</dbReference>
<evidence type="ECO:0000313" key="2">
    <source>
        <dbReference type="EMBL" id="GBQ07493.1"/>
    </source>
</evidence>
<gene>
    <name evidence="2" type="ORF">AA15669_1401</name>
</gene>
<dbReference type="RefSeq" id="WP_018981046.1">
    <property type="nucleotide sequence ID" value="NZ_BAQD01000033.1"/>
</dbReference>
<evidence type="ECO:0000256" key="1">
    <source>
        <dbReference type="SAM" id="MobiDB-lite"/>
    </source>
</evidence>
<organism evidence="2 3">
    <name type="scientific">Saccharibacter floricola DSM 15669</name>
    <dbReference type="NCBI Taxonomy" id="1123227"/>
    <lineage>
        <taxon>Bacteria</taxon>
        <taxon>Pseudomonadati</taxon>
        <taxon>Pseudomonadota</taxon>
        <taxon>Alphaproteobacteria</taxon>
        <taxon>Acetobacterales</taxon>
        <taxon>Acetobacteraceae</taxon>
        <taxon>Saccharibacter</taxon>
    </lineage>
</organism>
<feature type="compositionally biased region" description="Polar residues" evidence="1">
    <location>
        <begin position="355"/>
        <end position="377"/>
    </location>
</feature>
<dbReference type="EMBL" id="BAQD01000033">
    <property type="protein sequence ID" value="GBQ07493.1"/>
    <property type="molecule type" value="Genomic_DNA"/>
</dbReference>
<reference evidence="2" key="1">
    <citation type="submission" date="2013-04" db="EMBL/GenBank/DDBJ databases">
        <title>The genome sequencing project of 58 acetic acid bacteria.</title>
        <authorList>
            <person name="Okamoto-Kainuma A."/>
            <person name="Ishikawa M."/>
            <person name="Umino S."/>
            <person name="Koizumi Y."/>
            <person name="Shiwa Y."/>
            <person name="Yoshikawa H."/>
            <person name="Matsutani M."/>
            <person name="Matsushita K."/>
        </authorList>
    </citation>
    <scope>NUCLEOTIDE SEQUENCE</scope>
    <source>
        <strain evidence="2">DSM 15669</strain>
    </source>
</reference>